<dbReference type="SUPFAM" id="SSF52058">
    <property type="entry name" value="L domain-like"/>
    <property type="match status" value="1"/>
</dbReference>
<dbReference type="SMART" id="SM00255">
    <property type="entry name" value="TIR"/>
    <property type="match status" value="1"/>
</dbReference>
<dbReference type="InterPro" id="IPR036390">
    <property type="entry name" value="WH_DNA-bd_sf"/>
</dbReference>
<dbReference type="EC" id="3.2.2.6" evidence="1"/>
<feature type="region of interest" description="Disordered" evidence="8">
    <location>
        <begin position="1"/>
        <end position="21"/>
    </location>
</feature>
<dbReference type="InterPro" id="IPR000157">
    <property type="entry name" value="TIR_dom"/>
</dbReference>
<keyword evidence="4" id="KW-0378">Hydrolase</keyword>
<protein>
    <recommendedName>
        <fullName evidence="1">ADP-ribosyl cyclase/cyclic ADP-ribose hydrolase</fullName>
        <ecNumber evidence="1">3.2.2.6</ecNumber>
    </recommendedName>
</protein>
<keyword evidence="5" id="KW-0611">Plant defense</keyword>
<gene>
    <name evidence="10" type="ORF">RchiOBHm_Chr7g0234501</name>
</gene>
<dbReference type="EMBL" id="PDCK01000045">
    <property type="protein sequence ID" value="PRQ21013.1"/>
    <property type="molecule type" value="Genomic_DNA"/>
</dbReference>
<dbReference type="SUPFAM" id="SSF52540">
    <property type="entry name" value="P-loop containing nucleoside triphosphate hydrolases"/>
    <property type="match status" value="1"/>
</dbReference>
<dbReference type="GO" id="GO:0061809">
    <property type="term" value="F:NAD+ nucleosidase activity, cyclic ADP-ribose generating"/>
    <property type="evidence" value="ECO:0007669"/>
    <property type="project" value="UniProtKB-EC"/>
</dbReference>
<evidence type="ECO:0000259" key="9">
    <source>
        <dbReference type="PROSITE" id="PS50104"/>
    </source>
</evidence>
<dbReference type="Gene3D" id="3.40.50.300">
    <property type="entry name" value="P-loop containing nucleotide triphosphate hydrolases"/>
    <property type="match status" value="1"/>
</dbReference>
<reference evidence="10 11" key="1">
    <citation type="journal article" date="2018" name="Nat. Genet.">
        <title>The Rosa genome provides new insights in the design of modern roses.</title>
        <authorList>
            <person name="Bendahmane M."/>
        </authorList>
    </citation>
    <scope>NUCLEOTIDE SEQUENCE [LARGE SCALE GENOMIC DNA]</scope>
    <source>
        <strain evidence="11">cv. Old Blush</strain>
    </source>
</reference>
<dbReference type="GO" id="GO:0043531">
    <property type="term" value="F:ADP binding"/>
    <property type="evidence" value="ECO:0007669"/>
    <property type="project" value="InterPro"/>
</dbReference>
<dbReference type="InterPro" id="IPR027417">
    <property type="entry name" value="P-loop_NTPase"/>
</dbReference>
<keyword evidence="6" id="KW-0520">NAD</keyword>
<dbReference type="Gene3D" id="3.40.50.10140">
    <property type="entry name" value="Toll/interleukin-1 receptor homology (TIR) domain"/>
    <property type="match status" value="1"/>
</dbReference>
<dbReference type="PANTHER" id="PTHR11017:SF575">
    <property type="entry name" value="ADP-RIBOSYL CYCLASE_CYCLIC ADP-RIBOSE HYDROLASE"/>
    <property type="match status" value="1"/>
</dbReference>
<dbReference type="Pfam" id="PF00931">
    <property type="entry name" value="NB-ARC"/>
    <property type="match status" value="1"/>
</dbReference>
<dbReference type="GO" id="GO:0006952">
    <property type="term" value="P:defense response"/>
    <property type="evidence" value="ECO:0007669"/>
    <property type="project" value="UniProtKB-KW"/>
</dbReference>
<comment type="catalytic activity">
    <reaction evidence="7">
        <text>NAD(+) + H2O = ADP-D-ribose + nicotinamide + H(+)</text>
        <dbReference type="Rhea" id="RHEA:16301"/>
        <dbReference type="ChEBI" id="CHEBI:15377"/>
        <dbReference type="ChEBI" id="CHEBI:15378"/>
        <dbReference type="ChEBI" id="CHEBI:17154"/>
        <dbReference type="ChEBI" id="CHEBI:57540"/>
        <dbReference type="ChEBI" id="CHEBI:57967"/>
        <dbReference type="EC" id="3.2.2.6"/>
    </reaction>
    <physiologicalReaction direction="left-to-right" evidence="7">
        <dbReference type="Rhea" id="RHEA:16302"/>
    </physiologicalReaction>
</comment>
<evidence type="ECO:0000313" key="10">
    <source>
        <dbReference type="EMBL" id="PRQ21013.1"/>
    </source>
</evidence>
<dbReference type="PANTHER" id="PTHR11017">
    <property type="entry name" value="LEUCINE-RICH REPEAT-CONTAINING PROTEIN"/>
    <property type="match status" value="1"/>
</dbReference>
<evidence type="ECO:0000313" key="11">
    <source>
        <dbReference type="Proteomes" id="UP000238479"/>
    </source>
</evidence>
<feature type="compositionally biased region" description="Low complexity" evidence="8">
    <location>
        <begin position="1"/>
        <end position="16"/>
    </location>
</feature>
<evidence type="ECO:0000256" key="7">
    <source>
        <dbReference type="ARBA" id="ARBA00047304"/>
    </source>
</evidence>
<feature type="domain" description="TIR" evidence="9">
    <location>
        <begin position="25"/>
        <end position="191"/>
    </location>
</feature>
<dbReference type="InterPro" id="IPR003593">
    <property type="entry name" value="AAA+_ATPase"/>
</dbReference>
<dbReference type="InterPro" id="IPR035897">
    <property type="entry name" value="Toll_tir_struct_dom_sf"/>
</dbReference>
<dbReference type="OMA" id="YANDCIM"/>
<evidence type="ECO:0000256" key="3">
    <source>
        <dbReference type="ARBA" id="ARBA00022737"/>
    </source>
</evidence>
<evidence type="ECO:0000256" key="8">
    <source>
        <dbReference type="SAM" id="MobiDB-lite"/>
    </source>
</evidence>
<dbReference type="FunFam" id="3.40.50.10140:FF:000007">
    <property type="entry name" value="Disease resistance protein (TIR-NBS-LRR class)"/>
    <property type="match status" value="1"/>
</dbReference>
<evidence type="ECO:0000256" key="5">
    <source>
        <dbReference type="ARBA" id="ARBA00022821"/>
    </source>
</evidence>
<dbReference type="Proteomes" id="UP000238479">
    <property type="component" value="Chromosome 7"/>
</dbReference>
<evidence type="ECO:0000256" key="6">
    <source>
        <dbReference type="ARBA" id="ARBA00023027"/>
    </source>
</evidence>
<keyword evidence="11" id="KW-1185">Reference proteome</keyword>
<dbReference type="InterPro" id="IPR042197">
    <property type="entry name" value="Apaf_helical"/>
</dbReference>
<accession>A0A2P6PGF6</accession>
<dbReference type="InterPro" id="IPR002182">
    <property type="entry name" value="NB-ARC"/>
</dbReference>
<keyword evidence="10" id="KW-0238">DNA-binding</keyword>
<dbReference type="Pfam" id="PF01582">
    <property type="entry name" value="TIR"/>
    <property type="match status" value="1"/>
</dbReference>
<dbReference type="Pfam" id="PF23282">
    <property type="entry name" value="WHD_ROQ1"/>
    <property type="match status" value="1"/>
</dbReference>
<dbReference type="Gramene" id="PRQ21013">
    <property type="protein sequence ID" value="PRQ21013"/>
    <property type="gene ID" value="RchiOBHm_Chr7g0234501"/>
</dbReference>
<evidence type="ECO:0000256" key="4">
    <source>
        <dbReference type="ARBA" id="ARBA00022801"/>
    </source>
</evidence>
<dbReference type="InterPro" id="IPR058192">
    <property type="entry name" value="WHD_ROQ1-like"/>
</dbReference>
<dbReference type="PROSITE" id="PS50104">
    <property type="entry name" value="TIR"/>
    <property type="match status" value="1"/>
</dbReference>
<dbReference type="GO" id="GO:0003677">
    <property type="term" value="F:DNA binding"/>
    <property type="evidence" value="ECO:0007669"/>
    <property type="project" value="UniProtKB-KW"/>
</dbReference>
<dbReference type="InterPro" id="IPR032675">
    <property type="entry name" value="LRR_dom_sf"/>
</dbReference>
<dbReference type="SUPFAM" id="SSF52200">
    <property type="entry name" value="Toll/Interleukin receptor TIR domain"/>
    <property type="match status" value="1"/>
</dbReference>
<dbReference type="GO" id="GO:0007165">
    <property type="term" value="P:signal transduction"/>
    <property type="evidence" value="ECO:0007669"/>
    <property type="project" value="InterPro"/>
</dbReference>
<dbReference type="InterPro" id="IPR044974">
    <property type="entry name" value="Disease_R_plants"/>
</dbReference>
<organism evidence="10 11">
    <name type="scientific">Rosa chinensis</name>
    <name type="common">China rose</name>
    <dbReference type="NCBI Taxonomy" id="74649"/>
    <lineage>
        <taxon>Eukaryota</taxon>
        <taxon>Viridiplantae</taxon>
        <taxon>Streptophyta</taxon>
        <taxon>Embryophyta</taxon>
        <taxon>Tracheophyta</taxon>
        <taxon>Spermatophyta</taxon>
        <taxon>Magnoliopsida</taxon>
        <taxon>eudicotyledons</taxon>
        <taxon>Gunneridae</taxon>
        <taxon>Pentapetalae</taxon>
        <taxon>rosids</taxon>
        <taxon>fabids</taxon>
        <taxon>Rosales</taxon>
        <taxon>Rosaceae</taxon>
        <taxon>Rosoideae</taxon>
        <taxon>Rosoideae incertae sedis</taxon>
        <taxon>Rosa</taxon>
    </lineage>
</organism>
<name>A0A2P6PGF6_ROSCH</name>
<keyword evidence="2" id="KW-0433">Leucine-rich repeat</keyword>
<dbReference type="Gene3D" id="3.80.10.10">
    <property type="entry name" value="Ribonuclease Inhibitor"/>
    <property type="match status" value="1"/>
</dbReference>
<proteinExistence type="predicted"/>
<evidence type="ECO:0000256" key="1">
    <source>
        <dbReference type="ARBA" id="ARBA00011982"/>
    </source>
</evidence>
<dbReference type="PRINTS" id="PR00364">
    <property type="entry name" value="DISEASERSIST"/>
</dbReference>
<evidence type="ECO:0000256" key="2">
    <source>
        <dbReference type="ARBA" id="ARBA00022614"/>
    </source>
</evidence>
<dbReference type="SMART" id="SM00382">
    <property type="entry name" value="AAA"/>
    <property type="match status" value="1"/>
</dbReference>
<dbReference type="SUPFAM" id="SSF46785">
    <property type="entry name" value="Winged helix' DNA-binding domain"/>
    <property type="match status" value="1"/>
</dbReference>
<dbReference type="AlphaFoldDB" id="A0A2P6PGF6"/>
<comment type="caution">
    <text evidence="10">The sequence shown here is derived from an EMBL/GenBank/DDBJ whole genome shotgun (WGS) entry which is preliminary data.</text>
</comment>
<keyword evidence="3" id="KW-0677">Repeat</keyword>
<dbReference type="OrthoDB" id="1901675at2759"/>
<sequence>MKASSSSSSLPSGTPSSRPPEFPDYTYDVFLSFRGEDTRRTFTDHLYAALVRAGVRTFRDAEGLRRGENIAEDLVEIIQGCRISLIVFSENYADSSWCLEELVQIMECRKTQRQRVFPIFYHVDPSHVRNQTGIFAHAFERHEATVHQGRDKIARWRAALRGAANLAGFDIADRHEAEFINSIVDEICRQLTTPYLNLAVHPVGIDSRVKDIGEYLRFRLDNAVYMVGIWGMGGIGKTTVAKAIYNKFYHDFDSRSFLADVRETAKDLSGKIALQERLLSDVLKPTMIRVGDVSKGINVIRERLRSKKVLVIVDNVDRLEQLNALAISRDSFGLGSIIIITTRDRHLLQQVRADKIHLTQEMNEEEALELFSWHAFQNYSPKEDYIELSRRVVTYCGGLPLALEVLGSFLFGRSIGDWNSTLKKLEKIPDGTIQSKLRISFDALEERQRHIFLHICCFFIGMDKNHVIKILKGCSFSPEIEISVLSERCLVTVNEKDKLMMHDLLRDMGREIVREESPNHPERRSRLWRQEDVIEVMKDKSGTEETEGLALNLQRSDNMSFSTEAFRKMKRLKLLHLNYVQLTGDCNEFSKKLRWLCLRGFSRQVIRNEFLNEPHLVSIDLRYSNLVRVWENSRRLGKLEILNLSHSHYLRQSPDFSQLPNLQYVILKDCVSLPKIDKSIGLLSRLVLLNLKGCTMLKNLPEDFYKLLSLRTLVLSGCSRFENLSKDIGNMISLRTLVIFGTGISKIPSSVDCLRNLDFSSRQGLSGLERCDQTSSPWLSLWRFLYKFRLWFLKFAILVVQYLVLSILKPSSSTRSTPHSRLQNSTTAYSNSRIVSPPLGFCGSALLHFSQRSSRIYFSDFPSSIWGNEFNWIEDFVE</sequence>
<dbReference type="Gene3D" id="1.10.8.430">
    <property type="entry name" value="Helical domain of apoptotic protease-activating factors"/>
    <property type="match status" value="1"/>
</dbReference>
<dbReference type="FunFam" id="1.10.8.430:FF:000002">
    <property type="entry name" value="Disease resistance protein (TIR-NBS-LRR class)"/>
    <property type="match status" value="1"/>
</dbReference>